<dbReference type="PROSITE" id="PS50157">
    <property type="entry name" value="ZINC_FINGER_C2H2_2"/>
    <property type="match status" value="1"/>
</dbReference>
<dbReference type="InParanoid" id="A0A672YTD4"/>
<protein>
    <submittedName>
        <fullName evidence="14">Activity-dependent neuroprotector homeobox protein 2-like</fullName>
    </submittedName>
</protein>
<dbReference type="InterPro" id="IPR045762">
    <property type="entry name" value="ADNP_Znf"/>
</dbReference>
<dbReference type="PROSITE" id="PS00028">
    <property type="entry name" value="ZINC_FINGER_C2H2_1"/>
    <property type="match status" value="2"/>
</dbReference>
<keyword evidence="11" id="KW-0175">Coiled coil</keyword>
<feature type="region of interest" description="Disordered" evidence="12">
    <location>
        <begin position="818"/>
        <end position="848"/>
    </location>
</feature>
<feature type="compositionally biased region" description="Basic and acidic residues" evidence="12">
    <location>
        <begin position="982"/>
        <end position="991"/>
    </location>
</feature>
<keyword evidence="5" id="KW-0805">Transcription regulation</keyword>
<evidence type="ECO:0000256" key="11">
    <source>
        <dbReference type="SAM" id="Coils"/>
    </source>
</evidence>
<organism evidence="14 15">
    <name type="scientific">Sphaeramia orbicularis</name>
    <name type="common">orbiculate cardinalfish</name>
    <dbReference type="NCBI Taxonomy" id="375764"/>
    <lineage>
        <taxon>Eukaryota</taxon>
        <taxon>Metazoa</taxon>
        <taxon>Chordata</taxon>
        <taxon>Craniata</taxon>
        <taxon>Vertebrata</taxon>
        <taxon>Euteleostomi</taxon>
        <taxon>Actinopterygii</taxon>
        <taxon>Neopterygii</taxon>
        <taxon>Teleostei</taxon>
        <taxon>Neoteleostei</taxon>
        <taxon>Acanthomorphata</taxon>
        <taxon>Gobiaria</taxon>
        <taxon>Kurtiformes</taxon>
        <taxon>Apogonoidei</taxon>
        <taxon>Apogonidae</taxon>
        <taxon>Apogoninae</taxon>
        <taxon>Sphaeramia</taxon>
    </lineage>
</organism>
<feature type="region of interest" description="Disordered" evidence="12">
    <location>
        <begin position="938"/>
        <end position="997"/>
    </location>
</feature>
<keyword evidence="2" id="KW-0677">Repeat</keyword>
<dbReference type="InterPro" id="IPR013087">
    <property type="entry name" value="Znf_C2H2_type"/>
</dbReference>
<dbReference type="GO" id="GO:0005634">
    <property type="term" value="C:nucleus"/>
    <property type="evidence" value="ECO:0007669"/>
    <property type="project" value="TreeGrafter"/>
</dbReference>
<feature type="domain" description="C2H2-type" evidence="13">
    <location>
        <begin position="554"/>
        <end position="581"/>
    </location>
</feature>
<dbReference type="InterPro" id="IPR001356">
    <property type="entry name" value="HD"/>
</dbReference>
<evidence type="ECO:0000313" key="15">
    <source>
        <dbReference type="Proteomes" id="UP000472271"/>
    </source>
</evidence>
<dbReference type="InterPro" id="IPR038861">
    <property type="entry name" value="ADNP/ADNP2"/>
</dbReference>
<keyword evidence="6" id="KW-0238">DNA-binding</keyword>
<dbReference type="GO" id="GO:0003677">
    <property type="term" value="F:DNA binding"/>
    <property type="evidence" value="ECO:0007669"/>
    <property type="project" value="UniProtKB-KW"/>
</dbReference>
<dbReference type="PANTHER" id="PTHR15740:SF2">
    <property type="entry name" value="ACTIVITY-DEPENDENT NEUROPROTECTOR HOMEOBOX PROTEIN 2"/>
    <property type="match status" value="1"/>
</dbReference>
<keyword evidence="8" id="KW-0804">Transcription</keyword>
<proteinExistence type="predicted"/>
<reference evidence="14" key="2">
    <citation type="submission" date="2025-08" db="UniProtKB">
        <authorList>
            <consortium name="Ensembl"/>
        </authorList>
    </citation>
    <scope>IDENTIFICATION</scope>
</reference>
<evidence type="ECO:0000256" key="1">
    <source>
        <dbReference type="ARBA" id="ARBA00022723"/>
    </source>
</evidence>
<evidence type="ECO:0000256" key="12">
    <source>
        <dbReference type="SAM" id="MobiDB-lite"/>
    </source>
</evidence>
<evidence type="ECO:0000256" key="4">
    <source>
        <dbReference type="ARBA" id="ARBA00022833"/>
    </source>
</evidence>
<dbReference type="PANTHER" id="PTHR15740">
    <property type="entry name" value="NEUROPROTECTIVE PEPTIDE-CONTAINING PROTEIN"/>
    <property type="match status" value="1"/>
</dbReference>
<evidence type="ECO:0000256" key="7">
    <source>
        <dbReference type="ARBA" id="ARBA00023155"/>
    </source>
</evidence>
<accession>A0A672YTD4</accession>
<dbReference type="SMART" id="SM00355">
    <property type="entry name" value="ZnF_C2H2"/>
    <property type="match status" value="7"/>
</dbReference>
<feature type="region of interest" description="Disordered" evidence="12">
    <location>
        <begin position="723"/>
        <end position="756"/>
    </location>
</feature>
<evidence type="ECO:0000259" key="13">
    <source>
        <dbReference type="PROSITE" id="PS50157"/>
    </source>
</evidence>
<keyword evidence="4" id="KW-0862">Zinc</keyword>
<gene>
    <name evidence="14" type="primary">adnp2b</name>
</gene>
<dbReference type="Proteomes" id="UP000472271">
    <property type="component" value="Chromosome 11"/>
</dbReference>
<feature type="coiled-coil region" evidence="11">
    <location>
        <begin position="28"/>
        <end position="55"/>
    </location>
</feature>
<keyword evidence="15" id="KW-1185">Reference proteome</keyword>
<dbReference type="AlphaFoldDB" id="A0A672YTD4"/>
<keyword evidence="9" id="KW-0539">Nucleus</keyword>
<evidence type="ECO:0000256" key="8">
    <source>
        <dbReference type="ARBA" id="ARBA00023163"/>
    </source>
</evidence>
<dbReference type="CDD" id="cd00086">
    <property type="entry name" value="homeodomain"/>
    <property type="match status" value="1"/>
</dbReference>
<name>A0A672YTD4_9TELE</name>
<evidence type="ECO:0000256" key="2">
    <source>
        <dbReference type="ARBA" id="ARBA00022737"/>
    </source>
</evidence>
<dbReference type="Ensembl" id="ENSSORT00005008116.1">
    <property type="protein sequence ID" value="ENSSORP00005007833.1"/>
    <property type="gene ID" value="ENSSORG00005004417.1"/>
</dbReference>
<evidence type="ECO:0000256" key="3">
    <source>
        <dbReference type="ARBA" id="ARBA00022771"/>
    </source>
</evidence>
<evidence type="ECO:0000256" key="5">
    <source>
        <dbReference type="ARBA" id="ARBA00023015"/>
    </source>
</evidence>
<feature type="compositionally biased region" description="Acidic residues" evidence="12">
    <location>
        <begin position="949"/>
        <end position="981"/>
    </location>
</feature>
<dbReference type="OrthoDB" id="10053955at2759"/>
<evidence type="ECO:0000256" key="9">
    <source>
        <dbReference type="ARBA" id="ARBA00023242"/>
    </source>
</evidence>
<evidence type="ECO:0000313" key="14">
    <source>
        <dbReference type="Ensembl" id="ENSSORP00005007833.1"/>
    </source>
</evidence>
<keyword evidence="3 10" id="KW-0863">Zinc-finger</keyword>
<reference evidence="14" key="1">
    <citation type="submission" date="2019-06" db="EMBL/GenBank/DDBJ databases">
        <authorList>
            <consortium name="Wellcome Sanger Institute Data Sharing"/>
        </authorList>
    </citation>
    <scope>NUCLEOTIDE SEQUENCE [LARGE SCALE GENOMIC DNA]</scope>
</reference>
<dbReference type="GO" id="GO:0010468">
    <property type="term" value="P:regulation of gene expression"/>
    <property type="evidence" value="ECO:0007669"/>
    <property type="project" value="TreeGrafter"/>
</dbReference>
<reference evidence="14" key="3">
    <citation type="submission" date="2025-09" db="UniProtKB">
        <authorList>
            <consortium name="Ensembl"/>
        </authorList>
    </citation>
    <scope>IDENTIFICATION</scope>
</reference>
<evidence type="ECO:0000256" key="6">
    <source>
        <dbReference type="ARBA" id="ARBA00023125"/>
    </source>
</evidence>
<sequence>MYQAPVGNVETIRKARRAVKNILCEIGLEDCQKHLKELKENSEKDEDEEEVFEDTEWFNFTDGYNGRLHKKWTYRSRALCCSMCKYSSQNIYNFRSHVSRCHEYVQAFCALALCSQCSYIGNPKDLKKHMLFFHAKFTPHVQPARESIVPTHRGNERYQCRKCGYPSSSIFAMKKHIILKHLEGLTEQYIGYRLHTQGGTSTRVYCCKMCKGNTGNLDQMLHHMLVSPAHYSVSTQVQNLIHENKNYTIKPTANGNGVFLTFPNIAPKLQQPHLLNSKPLVLPSNGQHAGTVLTLQGPPNSTTLICSPGSNQAFLPPQASALVQLASAEAKGLLQPGATIALRSALPQGPSMVQIPTVSNMSLKQAPLTLAPQPQPQPQSNQLAQQILLPSGLQANMASGPGTVSKPAVAAQNASANQMSLQGTMLTSQSLLSHLIPTGNKVNGMPTYTFAPLQVAMPSSQSTSTPLKPVEQVSNSSQTKKWITCPLCNELFPSNVFEMHTEVAHQTKSSTIKTESVAARANFLKKMPDKTVKCLTCKILLSEKSVFQHLLHGLNCLSCSATFFSIKQLTEHVKVHNPASKAYSDFLRQKYRVYTKSMGGILFPHFDVHTTGPKEVLGEHEVNLALVTNSLDLIYFKLQPSSQPDICSAPAKINSSCCPFCDEKFHNEAKHLQHLKQKHYVAPTIHAILKTEAFKCIYCNGVYTGKVTQQAVMLHIQRCRCSPKQPQVPKPIGGTEDLSSGRGAQQPPKPPQQLTQPSGLYFLQVPQGLTIKQTLAPAKVIPAPHSVTRPSVGPKETEAEMQSKKRLEAAWREVMEANKREREEKAARRKKQVQEKLLPTPEPEPQVDPTVKLAVEPTLIERRCSDERREFISKYFNVNPYATKAESDELCKRLSLTKGELAALFSKKRSKCMKTLKKNTAAILLGFNMTELSKVKHNLLIPEQKPPEPTDDTENADNGEPEPMDESENVCPDEEQMEQMEEVQKSSEMEHAVTANE</sequence>
<dbReference type="GO" id="GO:0008270">
    <property type="term" value="F:zinc ion binding"/>
    <property type="evidence" value="ECO:0007669"/>
    <property type="project" value="UniProtKB-KW"/>
</dbReference>
<keyword evidence="7" id="KW-0371">Homeobox</keyword>
<dbReference type="Pfam" id="PF19627">
    <property type="entry name" value="ADNP_N"/>
    <property type="match status" value="1"/>
</dbReference>
<keyword evidence="1" id="KW-0479">Metal-binding</keyword>
<evidence type="ECO:0000256" key="10">
    <source>
        <dbReference type="PROSITE-ProRule" id="PRU00042"/>
    </source>
</evidence>